<keyword evidence="5" id="KW-1185">Reference proteome</keyword>
<sequence length="140" mass="14997">MLCLGFLLLAAFLGGGAAFAAGGARVVFAVLAALVAALGLRTLFLRLVATRSGLRVHGLLGNRTYAWSELQRIELGRDPVNSMNPLQAFHRQWIPVAHLTSGRTLTLSQITSYTIRQSARDTTLAARVAAELELARAAAR</sequence>
<feature type="chain" id="PRO_5045628246" description="Low molecular weight protein antigen 6 PH domain-containing protein" evidence="2">
    <location>
        <begin position="21"/>
        <end position="140"/>
    </location>
</feature>
<comment type="caution">
    <text evidence="4">The sequence shown here is derived from an EMBL/GenBank/DDBJ whole genome shotgun (WGS) entry which is preliminary data.</text>
</comment>
<dbReference type="EMBL" id="BAABAT010000047">
    <property type="protein sequence ID" value="GAA4261771.1"/>
    <property type="molecule type" value="Genomic_DNA"/>
</dbReference>
<gene>
    <name evidence="4" type="ORF">GCM10022255_095760</name>
</gene>
<accession>A0ABP8DQK7</accession>
<dbReference type="InterPro" id="IPR019692">
    <property type="entry name" value="CFP-6_PH"/>
</dbReference>
<proteinExistence type="predicted"/>
<keyword evidence="1" id="KW-1133">Transmembrane helix</keyword>
<evidence type="ECO:0000313" key="4">
    <source>
        <dbReference type="EMBL" id="GAA4261771.1"/>
    </source>
</evidence>
<dbReference type="RefSeq" id="WP_380133803.1">
    <property type="nucleotide sequence ID" value="NZ_JBHTFY010000001.1"/>
</dbReference>
<evidence type="ECO:0000256" key="2">
    <source>
        <dbReference type="SAM" id="SignalP"/>
    </source>
</evidence>
<name>A0ABP8DQK7_9ACTN</name>
<evidence type="ECO:0000256" key="1">
    <source>
        <dbReference type="SAM" id="Phobius"/>
    </source>
</evidence>
<evidence type="ECO:0000259" key="3">
    <source>
        <dbReference type="Pfam" id="PF10756"/>
    </source>
</evidence>
<keyword evidence="1" id="KW-0812">Transmembrane</keyword>
<evidence type="ECO:0000313" key="5">
    <source>
        <dbReference type="Proteomes" id="UP001500620"/>
    </source>
</evidence>
<feature type="transmembrane region" description="Helical" evidence="1">
    <location>
        <begin position="30"/>
        <end position="49"/>
    </location>
</feature>
<feature type="domain" description="Low molecular weight protein antigen 6 PH" evidence="3">
    <location>
        <begin position="46"/>
        <end position="127"/>
    </location>
</feature>
<dbReference type="Proteomes" id="UP001500620">
    <property type="component" value="Unassembled WGS sequence"/>
</dbReference>
<keyword evidence="1" id="KW-0472">Membrane</keyword>
<dbReference type="Pfam" id="PF10756">
    <property type="entry name" value="bPH_6"/>
    <property type="match status" value="1"/>
</dbReference>
<reference evidence="5" key="1">
    <citation type="journal article" date="2019" name="Int. J. Syst. Evol. Microbiol.">
        <title>The Global Catalogue of Microorganisms (GCM) 10K type strain sequencing project: providing services to taxonomists for standard genome sequencing and annotation.</title>
        <authorList>
            <consortium name="The Broad Institute Genomics Platform"/>
            <consortium name="The Broad Institute Genome Sequencing Center for Infectious Disease"/>
            <person name="Wu L."/>
            <person name="Ma J."/>
        </authorList>
    </citation>
    <scope>NUCLEOTIDE SEQUENCE [LARGE SCALE GENOMIC DNA]</scope>
    <source>
        <strain evidence="5">JCM 17441</strain>
    </source>
</reference>
<keyword evidence="2" id="KW-0732">Signal</keyword>
<protein>
    <recommendedName>
        <fullName evidence="3">Low molecular weight protein antigen 6 PH domain-containing protein</fullName>
    </recommendedName>
</protein>
<feature type="signal peptide" evidence="2">
    <location>
        <begin position="1"/>
        <end position="20"/>
    </location>
</feature>
<organism evidence="4 5">
    <name type="scientific">Dactylosporangium darangshiense</name>
    <dbReference type="NCBI Taxonomy" id="579108"/>
    <lineage>
        <taxon>Bacteria</taxon>
        <taxon>Bacillati</taxon>
        <taxon>Actinomycetota</taxon>
        <taxon>Actinomycetes</taxon>
        <taxon>Micromonosporales</taxon>
        <taxon>Micromonosporaceae</taxon>
        <taxon>Dactylosporangium</taxon>
    </lineage>
</organism>